<proteinExistence type="predicted"/>
<feature type="transmembrane region" description="Helical" evidence="1">
    <location>
        <begin position="84"/>
        <end position="107"/>
    </location>
</feature>
<name>A0AAQ4CNB3_9CREN</name>
<dbReference type="Proteomes" id="UP001319921">
    <property type="component" value="Chromosome"/>
</dbReference>
<evidence type="ECO:0000313" key="3">
    <source>
        <dbReference type="Proteomes" id="UP001319921"/>
    </source>
</evidence>
<feature type="transmembrane region" description="Helical" evidence="1">
    <location>
        <begin position="42"/>
        <end position="64"/>
    </location>
</feature>
<reference evidence="2 3" key="1">
    <citation type="journal article" date="2022" name="Microbiol. Resour. Announc.">
        <title>Complete Genome Sequence of the Hyperthermophilic and Acidophilic Archaeon Saccharolobus caldissimus Strain HS-3T.</title>
        <authorList>
            <person name="Sakai H.D."/>
            <person name="Kurosawa N."/>
        </authorList>
    </citation>
    <scope>NUCLEOTIDE SEQUENCE [LARGE SCALE GENOMIC DNA]</scope>
    <source>
        <strain evidence="2 3">JCM32116</strain>
    </source>
</reference>
<keyword evidence="1" id="KW-0472">Membrane</keyword>
<organism evidence="2 3">
    <name type="scientific">Saccharolobus caldissimus</name>
    <dbReference type="NCBI Taxonomy" id="1702097"/>
    <lineage>
        <taxon>Archaea</taxon>
        <taxon>Thermoproteota</taxon>
        <taxon>Thermoprotei</taxon>
        <taxon>Sulfolobales</taxon>
        <taxon>Sulfolobaceae</taxon>
        <taxon>Saccharolobus</taxon>
    </lineage>
</organism>
<feature type="transmembrane region" description="Helical" evidence="1">
    <location>
        <begin position="113"/>
        <end position="135"/>
    </location>
</feature>
<sequence length="137" mass="14926">MAHVNKQIRKRLISAILGIALLVTSIVLIVKTGINGEELQSALFFGISPILFYLLGIVFGAERIIYGITGSEKLFRLLAGDGELYYTALLGVFFIFILSGILVLVYTPIVVGILGKILELINGFSFLALSATLFMRS</sequence>
<dbReference type="AlphaFoldDB" id="A0AAQ4CNB3"/>
<feature type="transmembrane region" description="Helical" evidence="1">
    <location>
        <begin position="12"/>
        <end position="30"/>
    </location>
</feature>
<keyword evidence="3" id="KW-1185">Reference proteome</keyword>
<evidence type="ECO:0000256" key="1">
    <source>
        <dbReference type="SAM" id="Phobius"/>
    </source>
</evidence>
<dbReference type="GeneID" id="68865039"/>
<protein>
    <submittedName>
        <fullName evidence="2">Uncharacterized protein</fullName>
    </submittedName>
</protein>
<evidence type="ECO:0000313" key="2">
    <source>
        <dbReference type="EMBL" id="BDB97294.1"/>
    </source>
</evidence>
<gene>
    <name evidence="2" type="ORF">SACC_03110</name>
</gene>
<dbReference type="RefSeq" id="WP_229571305.1">
    <property type="nucleotide sequence ID" value="NZ_AP025226.1"/>
</dbReference>
<keyword evidence="1" id="KW-1133">Transmembrane helix</keyword>
<dbReference type="KEGG" id="scas:SACC_03110"/>
<accession>A0AAQ4CNB3</accession>
<keyword evidence="1" id="KW-0812">Transmembrane</keyword>
<dbReference type="EMBL" id="AP025226">
    <property type="protein sequence ID" value="BDB97294.1"/>
    <property type="molecule type" value="Genomic_DNA"/>
</dbReference>